<protein>
    <recommendedName>
        <fullName evidence="1">SET domain-containing protein</fullName>
    </recommendedName>
</protein>
<dbReference type="InterPro" id="IPR011990">
    <property type="entry name" value="TPR-like_helical_dom_sf"/>
</dbReference>
<dbReference type="Gene3D" id="2.170.270.10">
    <property type="entry name" value="SET domain"/>
    <property type="match status" value="1"/>
</dbReference>
<dbReference type="PANTHER" id="PTHR47643:SF2">
    <property type="entry name" value="TPR DOMAIN PROTEIN (AFU_ORTHOLOGUE AFUA_5G12710)"/>
    <property type="match status" value="1"/>
</dbReference>
<gene>
    <name evidence="2" type="ORF">CC80DRAFT_467564</name>
</gene>
<reference evidence="2" key="1">
    <citation type="journal article" date="2020" name="Stud. Mycol.">
        <title>101 Dothideomycetes genomes: a test case for predicting lifestyles and emergence of pathogens.</title>
        <authorList>
            <person name="Haridas S."/>
            <person name="Albert R."/>
            <person name="Binder M."/>
            <person name="Bloem J."/>
            <person name="Labutti K."/>
            <person name="Salamov A."/>
            <person name="Andreopoulos B."/>
            <person name="Baker S."/>
            <person name="Barry K."/>
            <person name="Bills G."/>
            <person name="Bluhm B."/>
            <person name="Cannon C."/>
            <person name="Castanera R."/>
            <person name="Culley D."/>
            <person name="Daum C."/>
            <person name="Ezra D."/>
            <person name="Gonzalez J."/>
            <person name="Henrissat B."/>
            <person name="Kuo A."/>
            <person name="Liang C."/>
            <person name="Lipzen A."/>
            <person name="Lutzoni F."/>
            <person name="Magnuson J."/>
            <person name="Mondo S."/>
            <person name="Nolan M."/>
            <person name="Ohm R."/>
            <person name="Pangilinan J."/>
            <person name="Park H.-J."/>
            <person name="Ramirez L."/>
            <person name="Alfaro M."/>
            <person name="Sun H."/>
            <person name="Tritt A."/>
            <person name="Yoshinaga Y."/>
            <person name="Zwiers L.-H."/>
            <person name="Turgeon B."/>
            <person name="Goodwin S."/>
            <person name="Spatafora J."/>
            <person name="Crous P."/>
            <person name="Grigoriev I."/>
        </authorList>
    </citation>
    <scope>NUCLEOTIDE SEQUENCE</scope>
    <source>
        <strain evidence="2">CBS 675.92</strain>
    </source>
</reference>
<dbReference type="Gene3D" id="1.25.40.10">
    <property type="entry name" value="Tetratricopeptide repeat domain"/>
    <property type="match status" value="1"/>
</dbReference>
<dbReference type="InterPro" id="IPR001214">
    <property type="entry name" value="SET_dom"/>
</dbReference>
<dbReference type="Pfam" id="PF00856">
    <property type="entry name" value="SET"/>
    <property type="match status" value="1"/>
</dbReference>
<evidence type="ECO:0000313" key="2">
    <source>
        <dbReference type="EMBL" id="KAF1959181.1"/>
    </source>
</evidence>
<dbReference type="AlphaFoldDB" id="A0A6A5U2P5"/>
<dbReference type="InterPro" id="IPR046341">
    <property type="entry name" value="SET_dom_sf"/>
</dbReference>
<feature type="domain" description="SET" evidence="1">
    <location>
        <begin position="353"/>
        <end position="545"/>
    </location>
</feature>
<dbReference type="EMBL" id="ML976985">
    <property type="protein sequence ID" value="KAF1959181.1"/>
    <property type="molecule type" value="Genomic_DNA"/>
</dbReference>
<evidence type="ECO:0000313" key="3">
    <source>
        <dbReference type="Proteomes" id="UP000800035"/>
    </source>
</evidence>
<evidence type="ECO:0000259" key="1">
    <source>
        <dbReference type="PROSITE" id="PS50280"/>
    </source>
</evidence>
<dbReference type="SMART" id="SM00317">
    <property type="entry name" value="SET"/>
    <property type="match status" value="1"/>
</dbReference>
<dbReference type="SUPFAM" id="SSF82199">
    <property type="entry name" value="SET domain"/>
    <property type="match status" value="1"/>
</dbReference>
<keyword evidence="3" id="KW-1185">Reference proteome</keyword>
<sequence length="736" mass="82548">MDVDNVTDQYWDLLQNQKKTLEKAKKRQGQRPHDWKPREQTYFQFMGALLARQRLSGSDQKPMLHSSFIPPAYLPCTAPLAELQRIAIRDLQLETHHRGTYLLLRAITPPSRMTGVMVLVEDERADVIMLQLYQQEEEKVREAADVVNVNTILLVKEPYFKVMASGEYGLRVDHLSDVIYVGRDDPRIPKAWRSSLLTADRSAESLRLKGNSAVGKGNYWQAITEYSDALSQPATIDEIEMIKRNRALAFLKTKQFDAALSDTGFPHFGSNPNEKALFRAVEALYSLGRFRECCEVLELLCTNFPNNNQASVVLDRARDRCLEQDIGEYDFKLLQSEARKRRPPLLNHATYIGPVEIKATENKGRGLFTTTAVKAGDLLLCEKAFSYAYVAESEGDSSEHTLLLNLETNRGFMGGQADLLRTIVQKLYCNPSVARTFTTLYHGTYDAVSMSTVDGKPIVDTFLAERIMSLNVFGCPLSSLTSHKDIMANKSEKPAEYHSCGIWTQASYINHSCMSNARRSFIGDMMIVRATQDLEAGTEITFWYHMPDATNLNEMQKNLKPWGFVCDCTICQDAKDTRAAVSSKREDLLGKMKSVCGSSASHGIQTDRMERLLRALDDTYTRPADEVPRLALWDPQLLLARSYVAQNNMVSALKSVGKVLTALGFVVVGTDSSSTRFRVVKWGLVVDHLVEAFLHAQAAFMALGAWDDMKSAGEYAKVVYRIVVGEDTSFGSTYGG</sequence>
<proteinExistence type="predicted"/>
<dbReference type="InterPro" id="IPR053209">
    <property type="entry name" value="Gramillin-biosynth_MTr"/>
</dbReference>
<dbReference type="OrthoDB" id="438641at2759"/>
<name>A0A6A5U2P5_9PLEO</name>
<dbReference type="PANTHER" id="PTHR47643">
    <property type="entry name" value="TPR DOMAIN PROTEIN (AFU_ORTHOLOGUE AFUA_5G12710)"/>
    <property type="match status" value="1"/>
</dbReference>
<dbReference type="Proteomes" id="UP000800035">
    <property type="component" value="Unassembled WGS sequence"/>
</dbReference>
<dbReference type="SUPFAM" id="SSF48452">
    <property type="entry name" value="TPR-like"/>
    <property type="match status" value="1"/>
</dbReference>
<dbReference type="PROSITE" id="PS50280">
    <property type="entry name" value="SET"/>
    <property type="match status" value="1"/>
</dbReference>
<accession>A0A6A5U2P5</accession>
<organism evidence="2 3">
    <name type="scientific">Byssothecium circinans</name>
    <dbReference type="NCBI Taxonomy" id="147558"/>
    <lineage>
        <taxon>Eukaryota</taxon>
        <taxon>Fungi</taxon>
        <taxon>Dikarya</taxon>
        <taxon>Ascomycota</taxon>
        <taxon>Pezizomycotina</taxon>
        <taxon>Dothideomycetes</taxon>
        <taxon>Pleosporomycetidae</taxon>
        <taxon>Pleosporales</taxon>
        <taxon>Massarineae</taxon>
        <taxon>Massarinaceae</taxon>
        <taxon>Byssothecium</taxon>
    </lineage>
</organism>